<dbReference type="Proteomes" id="UP000289738">
    <property type="component" value="Chromosome B09"/>
</dbReference>
<evidence type="ECO:0000259" key="1">
    <source>
        <dbReference type="Pfam" id="PF00481"/>
    </source>
</evidence>
<dbReference type="Gene3D" id="3.60.40.10">
    <property type="entry name" value="PPM-type phosphatase domain"/>
    <property type="match status" value="1"/>
</dbReference>
<feature type="domain" description="PPM-type phosphatase" evidence="1">
    <location>
        <begin position="178"/>
        <end position="227"/>
    </location>
</feature>
<protein>
    <recommendedName>
        <fullName evidence="1">PPM-type phosphatase domain-containing protein</fullName>
    </recommendedName>
</protein>
<organism evidence="2 3">
    <name type="scientific">Arachis hypogaea</name>
    <name type="common">Peanut</name>
    <dbReference type="NCBI Taxonomy" id="3818"/>
    <lineage>
        <taxon>Eukaryota</taxon>
        <taxon>Viridiplantae</taxon>
        <taxon>Streptophyta</taxon>
        <taxon>Embryophyta</taxon>
        <taxon>Tracheophyta</taxon>
        <taxon>Spermatophyta</taxon>
        <taxon>Magnoliopsida</taxon>
        <taxon>eudicotyledons</taxon>
        <taxon>Gunneridae</taxon>
        <taxon>Pentapetalae</taxon>
        <taxon>rosids</taxon>
        <taxon>fabids</taxon>
        <taxon>Fabales</taxon>
        <taxon>Fabaceae</taxon>
        <taxon>Papilionoideae</taxon>
        <taxon>50 kb inversion clade</taxon>
        <taxon>dalbergioids sensu lato</taxon>
        <taxon>Dalbergieae</taxon>
        <taxon>Pterocarpus clade</taxon>
        <taxon>Arachis</taxon>
    </lineage>
</organism>
<dbReference type="STRING" id="3818.A0A444XRM7"/>
<gene>
    <name evidence="2" type="ORF">Ahy_B09g098616</name>
</gene>
<keyword evidence="3" id="KW-1185">Reference proteome</keyword>
<dbReference type="SUPFAM" id="SSF81606">
    <property type="entry name" value="PP2C-like"/>
    <property type="match status" value="1"/>
</dbReference>
<dbReference type="AlphaFoldDB" id="A0A444XRM7"/>
<evidence type="ECO:0000313" key="3">
    <source>
        <dbReference type="Proteomes" id="UP000289738"/>
    </source>
</evidence>
<accession>A0A444XRM7</accession>
<dbReference type="InterPro" id="IPR001932">
    <property type="entry name" value="PPM-type_phosphatase-like_dom"/>
</dbReference>
<dbReference type="Pfam" id="PF00481">
    <property type="entry name" value="PP2C"/>
    <property type="match status" value="1"/>
</dbReference>
<proteinExistence type="predicted"/>
<name>A0A444XRM7_ARAHY</name>
<reference evidence="2 3" key="1">
    <citation type="submission" date="2019-01" db="EMBL/GenBank/DDBJ databases">
        <title>Sequencing of cultivated peanut Arachis hypogaea provides insights into genome evolution and oil improvement.</title>
        <authorList>
            <person name="Chen X."/>
        </authorList>
    </citation>
    <scope>NUCLEOTIDE SEQUENCE [LARGE SCALE GENOMIC DNA]</scope>
    <source>
        <strain evidence="3">cv. Fuhuasheng</strain>
        <tissue evidence="2">Leaves</tissue>
    </source>
</reference>
<dbReference type="EMBL" id="SDMP01000019">
    <property type="protein sequence ID" value="RYQ92399.1"/>
    <property type="molecule type" value="Genomic_DNA"/>
</dbReference>
<evidence type="ECO:0000313" key="2">
    <source>
        <dbReference type="EMBL" id="RYQ92399.1"/>
    </source>
</evidence>
<dbReference type="InterPro" id="IPR036457">
    <property type="entry name" value="PPM-type-like_dom_sf"/>
</dbReference>
<sequence>MSCHCLAVSLAPSLRSSTSRQKQQVPDFLLAFSNSSTSFAQPTPNVSFLEFLSEFKVLERCQSYTELKEEEEQEEFGGVVALFTSIPPSNINVNGGREGGIIIQRFHEAINFPPEIESSNSSLSHCLFFLTICQDYSLFKLMVTLLHAKLGIPCLSNFFLFCIPVNRGETDQDKLNSMWRQAFMKAYKAMDKELRSHLNLDCFCSGSTAVTIVKQGSNLFMSNIGDS</sequence>
<comment type="caution">
    <text evidence="2">The sequence shown here is derived from an EMBL/GenBank/DDBJ whole genome shotgun (WGS) entry which is preliminary data.</text>
</comment>